<dbReference type="Proteomes" id="UP000244180">
    <property type="component" value="Unassembled WGS sequence"/>
</dbReference>
<evidence type="ECO:0000313" key="2">
    <source>
        <dbReference type="EMBL" id="PTQ54406.1"/>
    </source>
</evidence>
<feature type="region of interest" description="Disordered" evidence="1">
    <location>
        <begin position="116"/>
        <end position="191"/>
    </location>
</feature>
<dbReference type="RefSeq" id="WP_272999657.1">
    <property type="nucleotide sequence ID" value="NZ_PEBV01000004.1"/>
</dbReference>
<name>A0A2T5GE01_HYDSH</name>
<comment type="caution">
    <text evidence="2">The sequence shown here is derived from an EMBL/GenBank/DDBJ whole genome shotgun (WGS) entry which is preliminary data.</text>
</comment>
<evidence type="ECO:0000313" key="3">
    <source>
        <dbReference type="Proteomes" id="UP000244180"/>
    </source>
</evidence>
<feature type="compositionally biased region" description="Low complexity" evidence="1">
    <location>
        <begin position="169"/>
        <end position="191"/>
    </location>
</feature>
<dbReference type="EMBL" id="PEBV01000004">
    <property type="protein sequence ID" value="PTQ54406.1"/>
    <property type="molecule type" value="Genomic_DNA"/>
</dbReference>
<evidence type="ECO:0000256" key="1">
    <source>
        <dbReference type="SAM" id="MobiDB-lite"/>
    </source>
</evidence>
<organism evidence="2 3">
    <name type="scientific">Hydrogenibacillus schlegelii</name>
    <name type="common">Bacillus schlegelii</name>
    <dbReference type="NCBI Taxonomy" id="1484"/>
    <lineage>
        <taxon>Bacteria</taxon>
        <taxon>Bacillati</taxon>
        <taxon>Bacillota</taxon>
        <taxon>Bacilli</taxon>
        <taxon>Bacillales</taxon>
        <taxon>Bacillales Family X. Incertae Sedis</taxon>
        <taxon>Hydrogenibacillus</taxon>
    </lineage>
</organism>
<dbReference type="NCBIfam" id="TIGR02867">
    <property type="entry name" value="spore_II_P"/>
    <property type="match status" value="1"/>
</dbReference>
<sequence>MSRRLTTPPFWAALLMLLVVLLSAKIIAERGERDPAGFGPIGTGQALRDAGRALERALKESGQALMRQVESTLVPARVNPVAPTAGLASAPDAKDPERFWLVSRLLAYFSGAGDAASRASAPASPKPGGRSAETGGWPPLPAQVPGSAERLPDESGARSPEGGSGSPGGAAPAPVATAAAPSAKGSGSSSADIPYTAAGRLPAERPEAARPVLLSGALPPEAPRMSARPLLFSARPSVYVYHTHNRESWLSVTEAKGRKDAMDAEMNITAVGRAFAEALEAAGIPVYHETTDIYALLQKDGLPYRASYEKSKTVALAAMARHPDIRYLFDLHRDAMPRKATTATIDGTTFARILFVIGKGNPHWEKNKALAEALARRLEAKKPGLVRPMIVHEKNRWYNGEYNQSLAENALTVEIGGQENTPEEAIRSARVLAEVVAEYILEAQPVSAPPDPLAGGGETR</sequence>
<dbReference type="AlphaFoldDB" id="A0A2T5GE01"/>
<proteinExistence type="predicted"/>
<dbReference type="InterPro" id="IPR010897">
    <property type="entry name" value="Spore_II_P"/>
</dbReference>
<protein>
    <submittedName>
        <fullName evidence="2">Stage II sporulation protein P</fullName>
    </submittedName>
</protein>
<reference evidence="2 3" key="1">
    <citation type="submission" date="2017-08" db="EMBL/GenBank/DDBJ databases">
        <title>Burning lignite coal seam in the remote Altai Mountains harbors a hydrogen-driven thermophilic microbial community.</title>
        <authorList>
            <person name="Kadnikov V.V."/>
            <person name="Mardanov A.V."/>
            <person name="Ivasenko D."/>
            <person name="Beletsky A.V."/>
            <person name="Karnachuk O.V."/>
            <person name="Ravin N.V."/>
        </authorList>
    </citation>
    <scope>NUCLEOTIDE SEQUENCE [LARGE SCALE GENOMIC DNA]</scope>
    <source>
        <strain evidence="2">AL33</strain>
    </source>
</reference>
<dbReference type="Pfam" id="PF07454">
    <property type="entry name" value="SpoIIP"/>
    <property type="match status" value="1"/>
</dbReference>
<feature type="compositionally biased region" description="Low complexity" evidence="1">
    <location>
        <begin position="116"/>
        <end position="132"/>
    </location>
</feature>
<gene>
    <name evidence="2" type="ORF">HSCHL_0325</name>
</gene>
<accession>A0A2T5GE01</accession>